<dbReference type="PANTHER" id="PTHR42847">
    <property type="entry name" value="ALKANESULFONATE MONOOXYGENASE"/>
    <property type="match status" value="1"/>
</dbReference>
<dbReference type="NCBIfam" id="TIGR03619">
    <property type="entry name" value="F420_Rv2161c"/>
    <property type="match status" value="1"/>
</dbReference>
<dbReference type="InterPro" id="IPR019921">
    <property type="entry name" value="Lucif-like_OxRdtase_Rv2161c"/>
</dbReference>
<evidence type="ECO:0000259" key="5">
    <source>
        <dbReference type="Pfam" id="PF00296"/>
    </source>
</evidence>
<dbReference type="GO" id="GO:0046306">
    <property type="term" value="P:alkanesulfonate catabolic process"/>
    <property type="evidence" value="ECO:0007669"/>
    <property type="project" value="TreeGrafter"/>
</dbReference>
<evidence type="ECO:0000256" key="3">
    <source>
        <dbReference type="ARBA" id="ARBA00023002"/>
    </source>
</evidence>
<dbReference type="SUPFAM" id="SSF51679">
    <property type="entry name" value="Bacterial luciferase-like"/>
    <property type="match status" value="1"/>
</dbReference>
<dbReference type="AlphaFoldDB" id="A0A1T4P030"/>
<proteinExistence type="predicted"/>
<evidence type="ECO:0000256" key="2">
    <source>
        <dbReference type="ARBA" id="ARBA00022643"/>
    </source>
</evidence>
<dbReference type="Proteomes" id="UP000190092">
    <property type="component" value="Unassembled WGS sequence"/>
</dbReference>
<dbReference type="OrthoDB" id="5728724at2"/>
<keyword evidence="3" id="KW-0560">Oxidoreductase</keyword>
<keyword evidence="7" id="KW-1185">Reference proteome</keyword>
<organism evidence="6 7">
    <name type="scientific">Enhydrobacter aerosaccus</name>
    <dbReference type="NCBI Taxonomy" id="225324"/>
    <lineage>
        <taxon>Bacteria</taxon>
        <taxon>Pseudomonadati</taxon>
        <taxon>Pseudomonadota</taxon>
        <taxon>Alphaproteobacteria</taxon>
        <taxon>Hyphomicrobiales</taxon>
        <taxon>Enhydrobacter</taxon>
    </lineage>
</organism>
<protein>
    <submittedName>
        <fullName evidence="6">Probable F420-dependent oxidoreductase, Rv2161c family</fullName>
    </submittedName>
</protein>
<dbReference type="STRING" id="225324.SAMN02745126_02544"/>
<dbReference type="InterPro" id="IPR050172">
    <property type="entry name" value="SsuD_RutA_monooxygenase"/>
</dbReference>
<evidence type="ECO:0000256" key="1">
    <source>
        <dbReference type="ARBA" id="ARBA00022630"/>
    </source>
</evidence>
<keyword evidence="4" id="KW-0503">Monooxygenase</keyword>
<dbReference type="Pfam" id="PF00296">
    <property type="entry name" value="Bac_luciferase"/>
    <property type="match status" value="1"/>
</dbReference>
<name>A0A1T4P030_9HYPH</name>
<dbReference type="PANTHER" id="PTHR42847:SF4">
    <property type="entry name" value="ALKANESULFONATE MONOOXYGENASE-RELATED"/>
    <property type="match status" value="1"/>
</dbReference>
<gene>
    <name evidence="6" type="ORF">SAMN02745126_02544</name>
</gene>
<accession>A0A1T4P030</accession>
<feature type="domain" description="Luciferase-like" evidence="5">
    <location>
        <begin position="16"/>
        <end position="237"/>
    </location>
</feature>
<dbReference type="GO" id="GO:0008726">
    <property type="term" value="F:alkanesulfonate monooxygenase activity"/>
    <property type="evidence" value="ECO:0007669"/>
    <property type="project" value="TreeGrafter"/>
</dbReference>
<evidence type="ECO:0000313" key="6">
    <source>
        <dbReference type="EMBL" id="SJZ84825.1"/>
    </source>
</evidence>
<sequence length="281" mass="31186">MRVGVFYFPTDYGIDMSELGRALEDRGFESLFVPEHTHIPLSRKTPFPSGGELPKRYSHTHDPFVGLSFAAAATRKLIVGTGILLVPQHDPIVTAKAVASLDQLSGGRFVLGIGGGWNVDEMENHGARHATRFKQMREHILAMKALWTEEAGSFHGEFVNFDPAWSWPKPKQKPHPPILLGGETDHTLRRVVDYCDGWFPRPRDGFEPAAAVERLRRMAAEKGRDFSTLSITVFGAPADEATLASYQKVGIQRALLAIPDLGRDEILRHLDTIAPLARPYA</sequence>
<reference evidence="7" key="1">
    <citation type="submission" date="2017-02" db="EMBL/GenBank/DDBJ databases">
        <authorList>
            <person name="Varghese N."/>
            <person name="Submissions S."/>
        </authorList>
    </citation>
    <scope>NUCLEOTIDE SEQUENCE [LARGE SCALE GENOMIC DNA]</scope>
    <source>
        <strain evidence="7">ATCC 27094</strain>
    </source>
</reference>
<keyword evidence="2" id="KW-0288">FMN</keyword>
<dbReference type="InterPro" id="IPR011251">
    <property type="entry name" value="Luciferase-like_dom"/>
</dbReference>
<dbReference type="InterPro" id="IPR036661">
    <property type="entry name" value="Luciferase-like_sf"/>
</dbReference>
<keyword evidence="1" id="KW-0285">Flavoprotein</keyword>
<dbReference type="RefSeq" id="WP_085934214.1">
    <property type="nucleotide sequence ID" value="NZ_FUWJ01000002.1"/>
</dbReference>
<dbReference type="EMBL" id="FUWJ01000002">
    <property type="protein sequence ID" value="SJZ84825.1"/>
    <property type="molecule type" value="Genomic_DNA"/>
</dbReference>
<evidence type="ECO:0000313" key="7">
    <source>
        <dbReference type="Proteomes" id="UP000190092"/>
    </source>
</evidence>
<dbReference type="Gene3D" id="3.20.20.30">
    <property type="entry name" value="Luciferase-like domain"/>
    <property type="match status" value="1"/>
</dbReference>
<evidence type="ECO:0000256" key="4">
    <source>
        <dbReference type="ARBA" id="ARBA00023033"/>
    </source>
</evidence>